<organism evidence="1 2">
    <name type="scientific">Vibrio parahaemolyticus</name>
    <dbReference type="NCBI Taxonomy" id="670"/>
    <lineage>
        <taxon>Bacteria</taxon>
        <taxon>Pseudomonadati</taxon>
        <taxon>Pseudomonadota</taxon>
        <taxon>Gammaproteobacteria</taxon>
        <taxon>Vibrionales</taxon>
        <taxon>Vibrionaceae</taxon>
        <taxon>Vibrio</taxon>
    </lineage>
</organism>
<evidence type="ECO:0000313" key="2">
    <source>
        <dbReference type="Proteomes" id="UP000214596"/>
    </source>
</evidence>
<evidence type="ECO:0000313" key="1">
    <source>
        <dbReference type="EMBL" id="OXE29821.1"/>
    </source>
</evidence>
<feature type="non-terminal residue" evidence="1">
    <location>
        <position position="35"/>
    </location>
</feature>
<gene>
    <name evidence="1" type="ORF">CA163_26615</name>
</gene>
<name>A0A227J3Y9_VIBPH</name>
<sequence length="35" mass="4019">MNKFDIENLDLFYGENQALKSINLPIPVRQVTALI</sequence>
<accession>A0A227J3Y9</accession>
<dbReference type="EMBL" id="NIXT01002855">
    <property type="protein sequence ID" value="OXE29821.1"/>
    <property type="molecule type" value="Genomic_DNA"/>
</dbReference>
<dbReference type="Proteomes" id="UP000214596">
    <property type="component" value="Unassembled WGS sequence"/>
</dbReference>
<reference evidence="1 2" key="1">
    <citation type="journal article" date="2017" name="Appl. Environ. Microbiol.">
        <title>Parallel evolution of two clades of a major Atlantic endemic Vibrio parahaemolyticus pathogen lineage by independent acquisition of related pathogenicity islands.</title>
        <authorList>
            <person name="Xu F."/>
            <person name="Gonzalez-Escalona N."/>
            <person name="Drees K.P."/>
            <person name="Sebra R.P."/>
            <person name="Cooper V.S."/>
            <person name="Jones S.H."/>
            <person name="Whistler C.A."/>
        </authorList>
    </citation>
    <scope>NUCLEOTIDE SEQUENCE [LARGE SCALE GENOMIC DNA]</scope>
    <source>
        <strain evidence="1 2">MAVP-3</strain>
    </source>
</reference>
<dbReference type="GO" id="GO:0005524">
    <property type="term" value="F:ATP binding"/>
    <property type="evidence" value="ECO:0007669"/>
    <property type="project" value="UniProtKB-KW"/>
</dbReference>
<dbReference type="AlphaFoldDB" id="A0A227J3Y9"/>
<proteinExistence type="predicted"/>
<protein>
    <submittedName>
        <fullName evidence="1">Phosphate ABC transporter ATP-binding protein</fullName>
    </submittedName>
</protein>
<keyword evidence="1" id="KW-0547">Nucleotide-binding</keyword>
<comment type="caution">
    <text evidence="1">The sequence shown here is derived from an EMBL/GenBank/DDBJ whole genome shotgun (WGS) entry which is preliminary data.</text>
</comment>
<keyword evidence="1" id="KW-0067">ATP-binding</keyword>